<dbReference type="OrthoDB" id="6017at2759"/>
<evidence type="ECO:0000256" key="9">
    <source>
        <dbReference type="SAM" id="MobiDB-lite"/>
    </source>
</evidence>
<evidence type="ECO:0000256" key="1">
    <source>
        <dbReference type="ARBA" id="ARBA00004123"/>
    </source>
</evidence>
<dbReference type="SMART" id="SM00297">
    <property type="entry name" value="BROMO"/>
    <property type="match status" value="1"/>
</dbReference>
<evidence type="ECO:0000256" key="6">
    <source>
        <dbReference type="ARBA" id="ARBA00023163"/>
    </source>
</evidence>
<organism evidence="11 13">
    <name type="scientific">Didymodactylos carnosus</name>
    <dbReference type="NCBI Taxonomy" id="1234261"/>
    <lineage>
        <taxon>Eukaryota</taxon>
        <taxon>Metazoa</taxon>
        <taxon>Spiralia</taxon>
        <taxon>Gnathifera</taxon>
        <taxon>Rotifera</taxon>
        <taxon>Eurotatoria</taxon>
        <taxon>Bdelloidea</taxon>
        <taxon>Philodinida</taxon>
        <taxon>Philodinidae</taxon>
        <taxon>Didymodactylos</taxon>
    </lineage>
</organism>
<dbReference type="InterPro" id="IPR037382">
    <property type="entry name" value="Rsc/polybromo"/>
</dbReference>
<dbReference type="PRINTS" id="PR00503">
    <property type="entry name" value="BROMODOMAIN"/>
</dbReference>
<evidence type="ECO:0000256" key="8">
    <source>
        <dbReference type="PROSITE-ProRule" id="PRU00035"/>
    </source>
</evidence>
<reference evidence="11" key="1">
    <citation type="submission" date="2021-02" db="EMBL/GenBank/DDBJ databases">
        <authorList>
            <person name="Nowell W R."/>
        </authorList>
    </citation>
    <scope>NUCLEOTIDE SEQUENCE</scope>
</reference>
<evidence type="ECO:0000313" key="12">
    <source>
        <dbReference type="EMBL" id="CAF4111843.1"/>
    </source>
</evidence>
<evidence type="ECO:0000313" key="13">
    <source>
        <dbReference type="Proteomes" id="UP000663829"/>
    </source>
</evidence>
<comment type="caution">
    <text evidence="11">The sequence shown here is derived from an EMBL/GenBank/DDBJ whole genome shotgun (WGS) entry which is preliminary data.</text>
</comment>
<dbReference type="PROSITE" id="PS50014">
    <property type="entry name" value="BROMODOMAIN_2"/>
    <property type="match status" value="1"/>
</dbReference>
<feature type="compositionally biased region" description="Polar residues" evidence="9">
    <location>
        <begin position="36"/>
        <end position="45"/>
    </location>
</feature>
<evidence type="ECO:0000256" key="2">
    <source>
        <dbReference type="ARBA" id="ARBA00022737"/>
    </source>
</evidence>
<dbReference type="Proteomes" id="UP000663829">
    <property type="component" value="Unassembled WGS sequence"/>
</dbReference>
<dbReference type="GO" id="GO:0006338">
    <property type="term" value="P:chromatin remodeling"/>
    <property type="evidence" value="ECO:0007669"/>
    <property type="project" value="InterPro"/>
</dbReference>
<protein>
    <recommendedName>
        <fullName evidence="10">Bromo domain-containing protein</fullName>
    </recommendedName>
</protein>
<dbReference type="GO" id="GO:0003682">
    <property type="term" value="F:chromatin binding"/>
    <property type="evidence" value="ECO:0007669"/>
    <property type="project" value="TreeGrafter"/>
</dbReference>
<keyword evidence="7" id="KW-0539">Nucleus</keyword>
<evidence type="ECO:0000256" key="7">
    <source>
        <dbReference type="ARBA" id="ARBA00023242"/>
    </source>
</evidence>
<keyword evidence="3" id="KW-0156">Chromatin regulator</keyword>
<evidence type="ECO:0000256" key="5">
    <source>
        <dbReference type="ARBA" id="ARBA00023117"/>
    </source>
</evidence>
<evidence type="ECO:0000256" key="4">
    <source>
        <dbReference type="ARBA" id="ARBA00023015"/>
    </source>
</evidence>
<evidence type="ECO:0000313" key="11">
    <source>
        <dbReference type="EMBL" id="CAF1296482.1"/>
    </source>
</evidence>
<feature type="compositionally biased region" description="Low complexity" evidence="9">
    <location>
        <begin position="26"/>
        <end position="35"/>
    </location>
</feature>
<keyword evidence="2" id="KW-0677">Repeat</keyword>
<name>A0A815DHN4_9BILA</name>
<dbReference type="Gene3D" id="1.20.920.10">
    <property type="entry name" value="Bromodomain-like"/>
    <property type="match status" value="1"/>
</dbReference>
<keyword evidence="4" id="KW-0805">Transcription regulation</keyword>
<dbReference type="PANTHER" id="PTHR16062">
    <property type="entry name" value="SWI/SNF-RELATED"/>
    <property type="match status" value="1"/>
</dbReference>
<sequence>MPGFVLFYGIRAVLTSDQCFESSLLSEPSSPFSQQTGTTLPSKTSGRGRRKKLVEPENSLVNGDVMAVKSDDSNSTQQSQQQRIDPYYLEELFTAVYNARVDERLMSHIFLFVPSRKLYPDYYEVIKEPIDLKRIAKKIQSNEYIPLEDMINDLLMMVSNAKKIMIQNLRYTK</sequence>
<feature type="domain" description="Bromo" evidence="10">
    <location>
        <begin position="102"/>
        <end position="172"/>
    </location>
</feature>
<gene>
    <name evidence="11" type="ORF">GPM918_LOCUS28300</name>
    <name evidence="12" type="ORF">SRO942_LOCUS28790</name>
</gene>
<dbReference type="Proteomes" id="UP000681722">
    <property type="component" value="Unassembled WGS sequence"/>
</dbReference>
<evidence type="ECO:0000256" key="3">
    <source>
        <dbReference type="ARBA" id="ARBA00022853"/>
    </source>
</evidence>
<dbReference type="GO" id="GO:0006368">
    <property type="term" value="P:transcription elongation by RNA polymerase II"/>
    <property type="evidence" value="ECO:0007669"/>
    <property type="project" value="TreeGrafter"/>
</dbReference>
<dbReference type="PANTHER" id="PTHR16062:SF19">
    <property type="entry name" value="PROTEIN POLYBROMO-1"/>
    <property type="match status" value="1"/>
</dbReference>
<dbReference type="InterPro" id="IPR036427">
    <property type="entry name" value="Bromodomain-like_sf"/>
</dbReference>
<proteinExistence type="predicted"/>
<dbReference type="EMBL" id="CAJNOQ010012284">
    <property type="protein sequence ID" value="CAF1296482.1"/>
    <property type="molecule type" value="Genomic_DNA"/>
</dbReference>
<dbReference type="AlphaFoldDB" id="A0A815DHN4"/>
<comment type="subcellular location">
    <subcellularLocation>
        <location evidence="1">Nucleus</location>
    </subcellularLocation>
</comment>
<evidence type="ECO:0000259" key="10">
    <source>
        <dbReference type="PROSITE" id="PS50014"/>
    </source>
</evidence>
<feature type="region of interest" description="Disordered" evidence="9">
    <location>
        <begin position="26"/>
        <end position="53"/>
    </location>
</feature>
<keyword evidence="6" id="KW-0804">Transcription</keyword>
<dbReference type="InterPro" id="IPR001487">
    <property type="entry name" value="Bromodomain"/>
</dbReference>
<dbReference type="SUPFAM" id="SSF47370">
    <property type="entry name" value="Bromodomain"/>
    <property type="match status" value="1"/>
</dbReference>
<keyword evidence="13" id="KW-1185">Reference proteome</keyword>
<accession>A0A815DHN4</accession>
<keyword evidence="5 8" id="KW-0103">Bromodomain</keyword>
<dbReference type="Pfam" id="PF00439">
    <property type="entry name" value="Bromodomain"/>
    <property type="match status" value="1"/>
</dbReference>
<dbReference type="EMBL" id="CAJOBC010035245">
    <property type="protein sequence ID" value="CAF4111843.1"/>
    <property type="molecule type" value="Genomic_DNA"/>
</dbReference>
<dbReference type="GO" id="GO:0016586">
    <property type="term" value="C:RSC-type complex"/>
    <property type="evidence" value="ECO:0007669"/>
    <property type="project" value="InterPro"/>
</dbReference>